<name>A0A1H6LB18_MYCRU</name>
<dbReference type="Proteomes" id="UP000182915">
    <property type="component" value="Chromosome I"/>
</dbReference>
<dbReference type="Gene3D" id="3.40.1490.10">
    <property type="entry name" value="Bit1"/>
    <property type="match status" value="1"/>
</dbReference>
<dbReference type="STRING" id="370526.SAMN04489835_4923"/>
<evidence type="ECO:0000313" key="2">
    <source>
        <dbReference type="Proteomes" id="UP000182915"/>
    </source>
</evidence>
<proteinExistence type="predicted"/>
<evidence type="ECO:0000313" key="1">
    <source>
        <dbReference type="EMBL" id="SEH85495.1"/>
    </source>
</evidence>
<gene>
    <name evidence="1" type="ORF">SAMN04489835_4923</name>
</gene>
<dbReference type="SUPFAM" id="SSF102462">
    <property type="entry name" value="Peptidyl-tRNA hydrolase II"/>
    <property type="match status" value="1"/>
</dbReference>
<dbReference type="InterPro" id="IPR023476">
    <property type="entry name" value="Pep_tRNA_hydro_II_dom_sf"/>
</dbReference>
<dbReference type="Pfam" id="PF09391">
    <property type="entry name" value="DUF2000"/>
    <property type="match status" value="1"/>
</dbReference>
<accession>A0A1H6LB18</accession>
<protein>
    <recommendedName>
        <fullName evidence="3">DUF2000 domain-containing protein</fullName>
    </recommendedName>
</protein>
<dbReference type="AlphaFoldDB" id="A0A1H6LB18"/>
<dbReference type="EMBL" id="LT629971">
    <property type="protein sequence ID" value="SEH85495.1"/>
    <property type="molecule type" value="Genomic_DNA"/>
</dbReference>
<reference evidence="2" key="1">
    <citation type="submission" date="2016-10" db="EMBL/GenBank/DDBJ databases">
        <authorList>
            <person name="Varghese N."/>
            <person name="Submissions S."/>
        </authorList>
    </citation>
    <scope>NUCLEOTIDE SEQUENCE [LARGE SCALE GENOMIC DNA]</scope>
    <source>
        <strain evidence="2">DSM 45405</strain>
    </source>
</reference>
<dbReference type="RefSeq" id="WP_235632081.1">
    <property type="nucleotide sequence ID" value="NZ_LT629971.1"/>
</dbReference>
<evidence type="ECO:0008006" key="3">
    <source>
        <dbReference type="Google" id="ProtNLM"/>
    </source>
</evidence>
<keyword evidence="2" id="KW-1185">Reference proteome</keyword>
<organism evidence="1 2">
    <name type="scientific">Mycolicibacterium rutilum</name>
    <name type="common">Mycobacterium rutilum</name>
    <dbReference type="NCBI Taxonomy" id="370526"/>
    <lineage>
        <taxon>Bacteria</taxon>
        <taxon>Bacillati</taxon>
        <taxon>Actinomycetota</taxon>
        <taxon>Actinomycetes</taxon>
        <taxon>Mycobacteriales</taxon>
        <taxon>Mycobacteriaceae</taxon>
        <taxon>Mycolicibacterium</taxon>
    </lineage>
</organism>
<sequence>MTEQMLHLPAHTPTITTKIAVIVRDDLPTWQKLNMTAFLASGIAANAPDSIGDPYRDADGTRYTPMFGQPVMVFSADADRMTRTLNRALARGVVPAVFTAELFTTGHDEANRAVVAARGRDDIDPVGLAVRADRKTIDKIVDGLRLHR</sequence>
<dbReference type="InterPro" id="IPR018988">
    <property type="entry name" value="DUF2000"/>
</dbReference>